<keyword evidence="2" id="KW-1185">Reference proteome</keyword>
<accession>A0ACC4E5R0</accession>
<protein>
    <submittedName>
        <fullName evidence="1">Uncharacterized protein</fullName>
    </submittedName>
</protein>
<sequence length="173" mass="18433">MQFRRPGLGILAAWPGIWVAAAHPWTQASRAICLDSRLSSLDAGGGDRRPRACQLRSPAPLDGRSHPPGAETGQARSTTDGLAPASLPFPGSNSPPPRRIPDIVRDLHHQPLSALRLPERWYCSTCEKGVDTSPDVVPSLLNTFAWGHQRTATVTTGVLACLPALVNEAPGVL</sequence>
<evidence type="ECO:0000313" key="1">
    <source>
        <dbReference type="EMBL" id="KAL3963991.1"/>
    </source>
</evidence>
<organism evidence="1 2">
    <name type="scientific">Purpureocillium lilacinum</name>
    <name type="common">Paecilomyces lilacinus</name>
    <dbReference type="NCBI Taxonomy" id="33203"/>
    <lineage>
        <taxon>Eukaryota</taxon>
        <taxon>Fungi</taxon>
        <taxon>Dikarya</taxon>
        <taxon>Ascomycota</taxon>
        <taxon>Pezizomycotina</taxon>
        <taxon>Sordariomycetes</taxon>
        <taxon>Hypocreomycetidae</taxon>
        <taxon>Hypocreales</taxon>
        <taxon>Ophiocordycipitaceae</taxon>
        <taxon>Purpureocillium</taxon>
    </lineage>
</organism>
<name>A0ACC4E5R0_PURLI</name>
<dbReference type="Proteomes" id="UP001638806">
    <property type="component" value="Unassembled WGS sequence"/>
</dbReference>
<reference evidence="1" key="1">
    <citation type="submission" date="2024-12" db="EMBL/GenBank/DDBJ databases">
        <title>Comparative genomics and development of molecular markers within Purpureocillium lilacinum and among Purpureocillium species.</title>
        <authorList>
            <person name="Yeh Z.-Y."/>
            <person name="Ni N.-T."/>
            <person name="Lo P.-H."/>
            <person name="Mushyakhwo K."/>
            <person name="Lin C.-F."/>
            <person name="Nai Y.-S."/>
        </authorList>
    </citation>
    <scope>NUCLEOTIDE SEQUENCE</scope>
    <source>
        <strain evidence="1">NCHU-NPUST-175</strain>
    </source>
</reference>
<evidence type="ECO:0000313" key="2">
    <source>
        <dbReference type="Proteomes" id="UP001638806"/>
    </source>
</evidence>
<dbReference type="EMBL" id="JBGNUJ010000002">
    <property type="protein sequence ID" value="KAL3963991.1"/>
    <property type="molecule type" value="Genomic_DNA"/>
</dbReference>
<proteinExistence type="predicted"/>
<comment type="caution">
    <text evidence="1">The sequence shown here is derived from an EMBL/GenBank/DDBJ whole genome shotgun (WGS) entry which is preliminary data.</text>
</comment>
<gene>
    <name evidence="1" type="ORF">ACCO45_000995</name>
</gene>